<organism evidence="2 3">
    <name type="scientific">Bombardia bombarda</name>
    <dbReference type="NCBI Taxonomy" id="252184"/>
    <lineage>
        <taxon>Eukaryota</taxon>
        <taxon>Fungi</taxon>
        <taxon>Dikarya</taxon>
        <taxon>Ascomycota</taxon>
        <taxon>Pezizomycotina</taxon>
        <taxon>Sordariomycetes</taxon>
        <taxon>Sordariomycetidae</taxon>
        <taxon>Sordariales</taxon>
        <taxon>Lasiosphaeriaceae</taxon>
        <taxon>Bombardia</taxon>
    </lineage>
</organism>
<name>A0AA39U764_9PEZI</name>
<feature type="non-terminal residue" evidence="2">
    <location>
        <position position="1"/>
    </location>
</feature>
<gene>
    <name evidence="2" type="ORF">B0T17DRAFT_543852</name>
</gene>
<keyword evidence="3" id="KW-1185">Reference proteome</keyword>
<accession>A0AA39U764</accession>
<proteinExistence type="predicted"/>
<sequence length="200" mass="21866">MVVGTPSLGRCRQGSVVVAGQEARRRDSKHLLEIQIGAFFRATAALATQNEPTVNSAAVAHIPECSPARCQSNEISIFIHIDAMGRDIDRGRVPLILRYARALAKCRQNTIRQGRALASANAAGEKSAQGGRSVGEVGGRVYHGAWYYIINDNRGNRGNPHKGHKKDENNATPGFQERPYFRLDFHFSKVPRAGGSICKM</sequence>
<comment type="caution">
    <text evidence="2">The sequence shown here is derived from an EMBL/GenBank/DDBJ whole genome shotgun (WGS) entry which is preliminary data.</text>
</comment>
<reference evidence="2" key="1">
    <citation type="submission" date="2023-06" db="EMBL/GenBank/DDBJ databases">
        <title>Genome-scale phylogeny and comparative genomics of the fungal order Sordariales.</title>
        <authorList>
            <consortium name="Lawrence Berkeley National Laboratory"/>
            <person name="Hensen N."/>
            <person name="Bonometti L."/>
            <person name="Westerberg I."/>
            <person name="Brannstrom I.O."/>
            <person name="Guillou S."/>
            <person name="Cros-Aarteil S."/>
            <person name="Calhoun S."/>
            <person name="Haridas S."/>
            <person name="Kuo A."/>
            <person name="Mondo S."/>
            <person name="Pangilinan J."/>
            <person name="Riley R."/>
            <person name="LaButti K."/>
            <person name="Andreopoulos B."/>
            <person name="Lipzen A."/>
            <person name="Chen C."/>
            <person name="Yanf M."/>
            <person name="Daum C."/>
            <person name="Ng V."/>
            <person name="Clum A."/>
            <person name="Steindorff A."/>
            <person name="Ohm R."/>
            <person name="Martin F."/>
            <person name="Silar P."/>
            <person name="Natvig D."/>
            <person name="Lalanne C."/>
            <person name="Gautier V."/>
            <person name="Ament-velasquez S.L."/>
            <person name="Kruys A."/>
            <person name="Hutchinson M.I."/>
            <person name="Powell A.J."/>
            <person name="Barry K."/>
            <person name="Miller A.N."/>
            <person name="Grigoriev I.V."/>
            <person name="Debuchy R."/>
            <person name="Gladieux P."/>
            <person name="Thoren M.H."/>
            <person name="Johannesson H."/>
        </authorList>
    </citation>
    <scope>NUCLEOTIDE SEQUENCE</scope>
    <source>
        <strain evidence="2">SMH3391-2</strain>
    </source>
</reference>
<dbReference type="Proteomes" id="UP001174934">
    <property type="component" value="Unassembled WGS sequence"/>
</dbReference>
<dbReference type="AlphaFoldDB" id="A0AA39U764"/>
<evidence type="ECO:0000313" key="3">
    <source>
        <dbReference type="Proteomes" id="UP001174934"/>
    </source>
</evidence>
<feature type="region of interest" description="Disordered" evidence="1">
    <location>
        <begin position="156"/>
        <end position="175"/>
    </location>
</feature>
<evidence type="ECO:0000256" key="1">
    <source>
        <dbReference type="SAM" id="MobiDB-lite"/>
    </source>
</evidence>
<evidence type="ECO:0000313" key="2">
    <source>
        <dbReference type="EMBL" id="KAK0612509.1"/>
    </source>
</evidence>
<dbReference type="EMBL" id="JAULSR010000009">
    <property type="protein sequence ID" value="KAK0612509.1"/>
    <property type="molecule type" value="Genomic_DNA"/>
</dbReference>
<protein>
    <submittedName>
        <fullName evidence="2">Uncharacterized protein</fullName>
    </submittedName>
</protein>